<evidence type="ECO:0000256" key="18">
    <source>
        <dbReference type="ARBA" id="ARBA00051403"/>
    </source>
</evidence>
<keyword evidence="14" id="KW-0968">Cytoplasmic vesicle</keyword>
<proteinExistence type="predicted"/>
<evidence type="ECO:0000256" key="2">
    <source>
        <dbReference type="ARBA" id="ARBA00004554"/>
    </source>
</evidence>
<evidence type="ECO:0000256" key="17">
    <source>
        <dbReference type="ARBA" id="ARBA00050625"/>
    </source>
</evidence>
<dbReference type="GO" id="GO:0046942">
    <property type="term" value="P:carboxylic acid transport"/>
    <property type="evidence" value="ECO:0007669"/>
    <property type="project" value="UniProtKB-ARBA"/>
</dbReference>
<feature type="transmembrane region" description="Helical" evidence="27">
    <location>
        <begin position="410"/>
        <end position="435"/>
    </location>
</feature>
<evidence type="ECO:0000256" key="22">
    <source>
        <dbReference type="ARBA" id="ARBA00069713"/>
    </source>
</evidence>
<feature type="transmembrane region" description="Helical" evidence="27">
    <location>
        <begin position="280"/>
        <end position="304"/>
    </location>
</feature>
<keyword evidence="9 27" id="KW-1133">Transmembrane helix</keyword>
<feature type="transmembrane region" description="Helical" evidence="27">
    <location>
        <begin position="316"/>
        <end position="333"/>
    </location>
</feature>
<dbReference type="FunFam" id="1.20.1250.20:FF:000067">
    <property type="entry name" value="sialin isoform X2"/>
    <property type="match status" value="1"/>
</dbReference>
<keyword evidence="12" id="KW-0325">Glycoprotein</keyword>
<evidence type="ECO:0000256" key="23">
    <source>
        <dbReference type="ARBA" id="ARBA00080244"/>
    </source>
</evidence>
<dbReference type="PANTHER" id="PTHR11662">
    <property type="entry name" value="SOLUTE CARRIER FAMILY 17"/>
    <property type="match status" value="1"/>
</dbReference>
<evidence type="ECO:0000256" key="20">
    <source>
        <dbReference type="ARBA" id="ARBA00051612"/>
    </source>
</evidence>
<comment type="function">
    <text evidence="21">Receptor for CM101, a polysaccharide produced by group B Streptococcus with antipathoangiogenic properties.</text>
</comment>
<feature type="compositionally biased region" description="Polar residues" evidence="26">
    <location>
        <begin position="503"/>
        <end position="512"/>
    </location>
</feature>
<keyword evidence="5" id="KW-0813">Transport</keyword>
<organism evidence="29">
    <name type="scientific">Medioppia subpectinata</name>
    <dbReference type="NCBI Taxonomy" id="1979941"/>
    <lineage>
        <taxon>Eukaryota</taxon>
        <taxon>Metazoa</taxon>
        <taxon>Ecdysozoa</taxon>
        <taxon>Arthropoda</taxon>
        <taxon>Chelicerata</taxon>
        <taxon>Arachnida</taxon>
        <taxon>Acari</taxon>
        <taxon>Acariformes</taxon>
        <taxon>Sarcoptiformes</taxon>
        <taxon>Oribatida</taxon>
        <taxon>Brachypylina</taxon>
        <taxon>Oppioidea</taxon>
        <taxon>Oppiidae</taxon>
        <taxon>Medioppia</taxon>
    </lineage>
</organism>
<dbReference type="InterPro" id="IPR050382">
    <property type="entry name" value="MFS_Na/Anion_cotransporter"/>
</dbReference>
<reference evidence="29" key="1">
    <citation type="submission" date="2020-11" db="EMBL/GenBank/DDBJ databases">
        <authorList>
            <person name="Tran Van P."/>
        </authorList>
    </citation>
    <scope>NUCLEOTIDE SEQUENCE</scope>
</reference>
<evidence type="ECO:0000256" key="1">
    <source>
        <dbReference type="ARBA" id="ARBA00004432"/>
    </source>
</evidence>
<comment type="catalytic activity">
    <reaction evidence="16">
        <text>L-aspartate(out) = L-aspartate(in)</text>
        <dbReference type="Rhea" id="RHEA:66332"/>
        <dbReference type="ChEBI" id="CHEBI:29991"/>
    </reaction>
    <physiologicalReaction direction="left-to-right" evidence="16">
        <dbReference type="Rhea" id="RHEA:66333"/>
    </physiologicalReaction>
</comment>
<evidence type="ECO:0000256" key="10">
    <source>
        <dbReference type="ARBA" id="ARBA00023018"/>
    </source>
</evidence>
<keyword evidence="8" id="KW-0769">Symport</keyword>
<keyword evidence="10" id="KW-0770">Synapse</keyword>
<dbReference type="InterPro" id="IPR036259">
    <property type="entry name" value="MFS_trans_sf"/>
</dbReference>
<keyword evidence="11 27" id="KW-0472">Membrane</keyword>
<comment type="catalytic activity">
    <reaction evidence="19">
        <text>L-glutamate(out) = L-glutamate(in)</text>
        <dbReference type="Rhea" id="RHEA:66336"/>
        <dbReference type="ChEBI" id="CHEBI:29985"/>
    </reaction>
    <physiologicalReaction direction="left-to-right" evidence="19">
        <dbReference type="Rhea" id="RHEA:66337"/>
    </physiologicalReaction>
</comment>
<feature type="transmembrane region" description="Helical" evidence="27">
    <location>
        <begin position="180"/>
        <end position="202"/>
    </location>
</feature>
<evidence type="ECO:0000256" key="3">
    <source>
        <dbReference type="ARBA" id="ARBA00004638"/>
    </source>
</evidence>
<dbReference type="GO" id="GO:0006820">
    <property type="term" value="P:monoatomic anion transport"/>
    <property type="evidence" value="ECO:0007669"/>
    <property type="project" value="TreeGrafter"/>
</dbReference>
<evidence type="ECO:0000256" key="16">
    <source>
        <dbReference type="ARBA" id="ARBA00050554"/>
    </source>
</evidence>
<feature type="transmembrane region" description="Helical" evidence="27">
    <location>
        <begin position="354"/>
        <end position="373"/>
    </location>
</feature>
<dbReference type="Gene3D" id="1.20.1250.20">
    <property type="entry name" value="MFS general substrate transporter like domains"/>
    <property type="match status" value="2"/>
</dbReference>
<dbReference type="InterPro" id="IPR020846">
    <property type="entry name" value="MFS_dom"/>
</dbReference>
<evidence type="ECO:0000256" key="6">
    <source>
        <dbReference type="ARBA" id="ARBA00022475"/>
    </source>
</evidence>
<feature type="transmembrane region" description="Helical" evidence="27">
    <location>
        <begin position="92"/>
        <end position="113"/>
    </location>
</feature>
<evidence type="ECO:0000256" key="8">
    <source>
        <dbReference type="ARBA" id="ARBA00022847"/>
    </source>
</evidence>
<comment type="catalytic activity">
    <reaction evidence="15">
        <text>2 nitrate(out) + H(+)(out) = 2 nitrate(in) + H(+)(in)</text>
        <dbReference type="Rhea" id="RHEA:71539"/>
        <dbReference type="ChEBI" id="CHEBI:15378"/>
        <dbReference type="ChEBI" id="CHEBI:17632"/>
    </reaction>
    <physiologicalReaction direction="left-to-right" evidence="15">
        <dbReference type="Rhea" id="RHEA:71540"/>
    </physiologicalReaction>
</comment>
<dbReference type="EMBL" id="OC868751">
    <property type="protein sequence ID" value="CAD7634200.1"/>
    <property type="molecule type" value="Genomic_DNA"/>
</dbReference>
<evidence type="ECO:0000313" key="29">
    <source>
        <dbReference type="EMBL" id="CAD7634200.1"/>
    </source>
</evidence>
<comment type="catalytic activity">
    <reaction evidence="20">
        <text>D-glucuronate(out) + H(+)(out) = D-glucuronate(in) + H(+)(in)</text>
        <dbReference type="Rhea" id="RHEA:72591"/>
        <dbReference type="ChEBI" id="CHEBI:15378"/>
        <dbReference type="ChEBI" id="CHEBI:58720"/>
    </reaction>
    <physiologicalReaction direction="left-to-right" evidence="20">
        <dbReference type="Rhea" id="RHEA:72592"/>
    </physiologicalReaction>
</comment>
<keyword evidence="30" id="KW-1185">Reference proteome</keyword>
<feature type="transmembrane region" description="Helical" evidence="27">
    <location>
        <begin position="214"/>
        <end position="234"/>
    </location>
</feature>
<feature type="region of interest" description="Disordered" evidence="26">
    <location>
        <begin position="477"/>
        <end position="512"/>
    </location>
</feature>
<name>A0A7R9Q6N3_9ACAR</name>
<evidence type="ECO:0000256" key="15">
    <source>
        <dbReference type="ARBA" id="ARBA00050101"/>
    </source>
</evidence>
<dbReference type="EMBL" id="CAJPIZ010014176">
    <property type="protein sequence ID" value="CAG2114630.1"/>
    <property type="molecule type" value="Genomic_DNA"/>
</dbReference>
<dbReference type="Proteomes" id="UP000759131">
    <property type="component" value="Unassembled WGS sequence"/>
</dbReference>
<evidence type="ECO:0000256" key="7">
    <source>
        <dbReference type="ARBA" id="ARBA00022692"/>
    </source>
</evidence>
<evidence type="ECO:0000256" key="27">
    <source>
        <dbReference type="SAM" id="Phobius"/>
    </source>
</evidence>
<protein>
    <recommendedName>
        <fullName evidence="22">Sialin</fullName>
    </recommendedName>
    <alternativeName>
        <fullName evidence="25">H(+)/nitrate cotransporter</fullName>
    </alternativeName>
    <alternativeName>
        <fullName evidence="23">H(+)/sialic acid cotransporter</fullName>
    </alternativeName>
    <alternativeName>
        <fullName evidence="24">Vesicular excitatory amino acid transporter</fullName>
    </alternativeName>
</protein>
<dbReference type="PROSITE" id="PS50850">
    <property type="entry name" value="MFS"/>
    <property type="match status" value="1"/>
</dbReference>
<dbReference type="GO" id="GO:0016323">
    <property type="term" value="C:basolateral plasma membrane"/>
    <property type="evidence" value="ECO:0007669"/>
    <property type="project" value="UniProtKB-SubCell"/>
</dbReference>
<feature type="compositionally biased region" description="Basic and acidic residues" evidence="26">
    <location>
        <begin position="484"/>
        <end position="494"/>
    </location>
</feature>
<dbReference type="InterPro" id="IPR011701">
    <property type="entry name" value="MFS"/>
</dbReference>
<evidence type="ECO:0000256" key="24">
    <source>
        <dbReference type="ARBA" id="ARBA00081195"/>
    </source>
</evidence>
<dbReference type="Pfam" id="PF07690">
    <property type="entry name" value="MFS_1"/>
    <property type="match status" value="1"/>
</dbReference>
<evidence type="ECO:0000256" key="14">
    <source>
        <dbReference type="ARBA" id="ARBA00023329"/>
    </source>
</evidence>
<dbReference type="GO" id="GO:0005765">
    <property type="term" value="C:lysosomal membrane"/>
    <property type="evidence" value="ECO:0007669"/>
    <property type="project" value="UniProtKB-SubCell"/>
</dbReference>
<evidence type="ECO:0000256" key="11">
    <source>
        <dbReference type="ARBA" id="ARBA00023136"/>
    </source>
</evidence>
<feature type="transmembrane region" description="Helical" evidence="27">
    <location>
        <begin position="379"/>
        <end position="398"/>
    </location>
</feature>
<dbReference type="PANTHER" id="PTHR11662:SF399">
    <property type="entry name" value="FI19708P1-RELATED"/>
    <property type="match status" value="1"/>
</dbReference>
<evidence type="ECO:0000259" key="28">
    <source>
        <dbReference type="PROSITE" id="PS50850"/>
    </source>
</evidence>
<evidence type="ECO:0000256" key="21">
    <source>
        <dbReference type="ARBA" id="ARBA00056891"/>
    </source>
</evidence>
<evidence type="ECO:0000256" key="9">
    <source>
        <dbReference type="ARBA" id="ARBA00022989"/>
    </source>
</evidence>
<comment type="catalytic activity">
    <reaction evidence="17">
        <text>N-acetylneuraminate(in) + H(+)(in) = N-acetylneuraminate(out) + H(+)(out)</text>
        <dbReference type="Rhea" id="RHEA:28987"/>
        <dbReference type="ChEBI" id="CHEBI:15378"/>
        <dbReference type="ChEBI" id="CHEBI:35418"/>
    </reaction>
    <physiologicalReaction direction="right-to-left" evidence="17">
        <dbReference type="Rhea" id="RHEA:28989"/>
    </physiologicalReaction>
</comment>
<comment type="catalytic activity">
    <reaction evidence="18">
        <text>N-acetyl-L-aspartyl-L-glutamate(out) = N-acetyl-L-aspartyl-L-glutamate(in)</text>
        <dbReference type="Rhea" id="RHEA:72599"/>
        <dbReference type="ChEBI" id="CHEBI:76931"/>
    </reaction>
    <physiologicalReaction direction="left-to-right" evidence="18">
        <dbReference type="Rhea" id="RHEA:72600"/>
    </physiologicalReaction>
</comment>
<dbReference type="GO" id="GO:0015293">
    <property type="term" value="F:symporter activity"/>
    <property type="evidence" value="ECO:0007669"/>
    <property type="project" value="UniProtKB-KW"/>
</dbReference>
<evidence type="ECO:0000256" key="5">
    <source>
        <dbReference type="ARBA" id="ARBA00022448"/>
    </source>
</evidence>
<dbReference type="AlphaFoldDB" id="A0A7R9Q6N3"/>
<evidence type="ECO:0000256" key="4">
    <source>
        <dbReference type="ARBA" id="ARBA00004656"/>
    </source>
</evidence>
<evidence type="ECO:0000256" key="13">
    <source>
        <dbReference type="ARBA" id="ARBA00023228"/>
    </source>
</evidence>
<dbReference type="OrthoDB" id="2985014at2759"/>
<gene>
    <name evidence="29" type="ORF">OSB1V03_LOCUS14596</name>
</gene>
<dbReference type="SUPFAM" id="SSF103473">
    <property type="entry name" value="MFS general substrate transporter"/>
    <property type="match status" value="1"/>
</dbReference>
<evidence type="ECO:0000256" key="25">
    <source>
        <dbReference type="ARBA" id="ARBA00081925"/>
    </source>
</evidence>
<keyword evidence="6" id="KW-1003">Cell membrane</keyword>
<dbReference type="GO" id="GO:0030672">
    <property type="term" value="C:synaptic vesicle membrane"/>
    <property type="evidence" value="ECO:0007669"/>
    <property type="project" value="UniProtKB-SubCell"/>
</dbReference>
<accession>A0A7R9Q6N3</accession>
<feature type="transmembrane region" description="Helical" evidence="27">
    <location>
        <begin position="447"/>
        <end position="466"/>
    </location>
</feature>
<feature type="transmembrane region" description="Helical" evidence="27">
    <location>
        <begin position="120"/>
        <end position="140"/>
    </location>
</feature>
<evidence type="ECO:0000256" key="26">
    <source>
        <dbReference type="SAM" id="MobiDB-lite"/>
    </source>
</evidence>
<feature type="domain" description="Major facilitator superfamily (MFS) profile" evidence="28">
    <location>
        <begin position="27"/>
        <end position="471"/>
    </location>
</feature>
<dbReference type="CDD" id="cd17318">
    <property type="entry name" value="MFS_SLC17"/>
    <property type="match status" value="1"/>
</dbReference>
<evidence type="ECO:0000313" key="30">
    <source>
        <dbReference type="Proteomes" id="UP000759131"/>
    </source>
</evidence>
<keyword evidence="13" id="KW-0458">Lysosome</keyword>
<evidence type="ECO:0000256" key="12">
    <source>
        <dbReference type="ARBA" id="ARBA00023180"/>
    </source>
</evidence>
<feature type="transmembrane region" description="Helical" evidence="27">
    <location>
        <begin position="26"/>
        <end position="54"/>
    </location>
</feature>
<evidence type="ECO:0000256" key="19">
    <source>
        <dbReference type="ARBA" id="ARBA00051447"/>
    </source>
</evidence>
<keyword evidence="7 27" id="KW-0812">Transmembrane</keyword>
<comment type="subcellular location">
    <subcellularLocation>
        <location evidence="2">Basolateral cell membrane</location>
        <topology evidence="2">Multi-pass membrane protein</topology>
    </subcellularLocation>
    <subcellularLocation>
        <location evidence="3">Cytoplasmic vesicle</location>
        <location evidence="3">Secretory vesicle membrane</location>
        <topology evidence="3">Multi-pass membrane protein</topology>
    </subcellularLocation>
    <subcellularLocation>
        <location evidence="1">Cytoplasmic vesicle</location>
        <location evidence="1">Secretory vesicle</location>
        <location evidence="1">Synaptic vesicle membrane</location>
    </subcellularLocation>
    <subcellularLocation>
        <location evidence="4">Lysosome membrane</location>
    </subcellularLocation>
</comment>
<dbReference type="FunFam" id="1.20.1250.20:FF:000003">
    <property type="entry name" value="Solute carrier family 17 member 3"/>
    <property type="match status" value="1"/>
</dbReference>
<sequence length="512" mass="56071">MKTKDLDQNSRENERKGCFSAIPMRFVFVFMGFFGFNLVYGFKVVLSVAIVAMVKSSGTTSDKSQECVIVGPTNSTMGPPTGDFSWNADQKASLLGAFFYGYILTQLPGGLLAERFGAKWIFGASVLITALLSLISPVAANLHYSAFFAVRVGQGLAEGVVFPVMNSMLAKWLPKMERSLGGTIVFTGAQIGTVITEPLAGVLCNGTFLGGWPAIFYLLGIAGCLWFILWALIVSESPEVHPYISAKELQFIKTGQGAEAIKAKRAPTPWKKIVTSLPMWALIITHFGQNWGFLTVLTLLPSYFEKILNIDIEHNGLYSSLPWLTCALMSWIVSTISDRVRASGKVPITYIRKFCNCVGFFGPALCLVGVVFAKCDQTWNIALFILAMGLNGFIFAGFMSTHVDMAPEYAGTLMGITNSLGNLPGFLAPIVANAFTKYNQTLQGWSYVFYLTSAVYIGTGLVYLFFASAQNQQWVQNTTDSDDESHSDIDHKQQSIDIHPNGNRDNNAFVND</sequence>